<dbReference type="Proteomes" id="UP001060085">
    <property type="component" value="Linkage Group LG01"/>
</dbReference>
<comment type="caution">
    <text evidence="1">The sequence shown here is derived from an EMBL/GenBank/DDBJ whole genome shotgun (WGS) entry which is preliminary data.</text>
</comment>
<name>A0ACC0CAM7_CATRO</name>
<sequence length="191" mass="21744">MEEDHSWMYRRTVPGVIGISSEFQLGNELRCPCSNCKILKYLKEDDVKLYLYKSRKYTTKLRMHFPSSTKSDMEKPVNASNNEYLKYLSWGPSKRDVRYCQWEQQGPHLWFRLTVCSRYRERRGGSNSLSSVPSVSSDGSPQGPYQEGEEVLRIHAAGTGQVCQLHDIIRISVWSAAGFGTHSLPSFPAAG</sequence>
<accession>A0ACC0CAM7</accession>
<organism evidence="1 2">
    <name type="scientific">Catharanthus roseus</name>
    <name type="common">Madagascar periwinkle</name>
    <name type="synonym">Vinca rosea</name>
    <dbReference type="NCBI Taxonomy" id="4058"/>
    <lineage>
        <taxon>Eukaryota</taxon>
        <taxon>Viridiplantae</taxon>
        <taxon>Streptophyta</taxon>
        <taxon>Embryophyta</taxon>
        <taxon>Tracheophyta</taxon>
        <taxon>Spermatophyta</taxon>
        <taxon>Magnoliopsida</taxon>
        <taxon>eudicotyledons</taxon>
        <taxon>Gunneridae</taxon>
        <taxon>Pentapetalae</taxon>
        <taxon>asterids</taxon>
        <taxon>lamiids</taxon>
        <taxon>Gentianales</taxon>
        <taxon>Apocynaceae</taxon>
        <taxon>Rauvolfioideae</taxon>
        <taxon>Vinceae</taxon>
        <taxon>Catharanthinae</taxon>
        <taxon>Catharanthus</taxon>
    </lineage>
</organism>
<proteinExistence type="predicted"/>
<gene>
    <name evidence="1" type="ORF">M9H77_03167</name>
</gene>
<dbReference type="EMBL" id="CM044701">
    <property type="protein sequence ID" value="KAI5681939.1"/>
    <property type="molecule type" value="Genomic_DNA"/>
</dbReference>
<evidence type="ECO:0000313" key="1">
    <source>
        <dbReference type="EMBL" id="KAI5681939.1"/>
    </source>
</evidence>
<reference evidence="2" key="1">
    <citation type="journal article" date="2023" name="Nat. Plants">
        <title>Single-cell RNA sequencing provides a high-resolution roadmap for understanding the multicellular compartmentation of specialized metabolism.</title>
        <authorList>
            <person name="Sun S."/>
            <person name="Shen X."/>
            <person name="Li Y."/>
            <person name="Li Y."/>
            <person name="Wang S."/>
            <person name="Li R."/>
            <person name="Zhang H."/>
            <person name="Shen G."/>
            <person name="Guo B."/>
            <person name="Wei J."/>
            <person name="Xu J."/>
            <person name="St-Pierre B."/>
            <person name="Chen S."/>
            <person name="Sun C."/>
        </authorList>
    </citation>
    <scope>NUCLEOTIDE SEQUENCE [LARGE SCALE GENOMIC DNA]</scope>
</reference>
<evidence type="ECO:0000313" key="2">
    <source>
        <dbReference type="Proteomes" id="UP001060085"/>
    </source>
</evidence>
<protein>
    <submittedName>
        <fullName evidence="1">Uncharacterized protein</fullName>
    </submittedName>
</protein>
<keyword evidence="2" id="KW-1185">Reference proteome</keyword>